<dbReference type="OrthoDB" id="1164622at2759"/>
<protein>
    <recommendedName>
        <fullName evidence="3">HAT C-terminal dimerisation domain-containing protein</fullName>
    </recommendedName>
</protein>
<gene>
    <name evidence="1" type="ORF">AVEN_236336_1</name>
</gene>
<evidence type="ECO:0008006" key="3">
    <source>
        <dbReference type="Google" id="ProtNLM"/>
    </source>
</evidence>
<evidence type="ECO:0000313" key="1">
    <source>
        <dbReference type="EMBL" id="GBN67407.1"/>
    </source>
</evidence>
<proteinExistence type="predicted"/>
<dbReference type="Proteomes" id="UP000499080">
    <property type="component" value="Unassembled WGS sequence"/>
</dbReference>
<organism evidence="1 2">
    <name type="scientific">Araneus ventricosus</name>
    <name type="common">Orbweaver spider</name>
    <name type="synonym">Epeira ventricosa</name>
    <dbReference type="NCBI Taxonomy" id="182803"/>
    <lineage>
        <taxon>Eukaryota</taxon>
        <taxon>Metazoa</taxon>
        <taxon>Ecdysozoa</taxon>
        <taxon>Arthropoda</taxon>
        <taxon>Chelicerata</taxon>
        <taxon>Arachnida</taxon>
        <taxon>Araneae</taxon>
        <taxon>Araneomorphae</taxon>
        <taxon>Entelegynae</taxon>
        <taxon>Araneoidea</taxon>
        <taxon>Araneidae</taxon>
        <taxon>Araneus</taxon>
    </lineage>
</organism>
<sequence>MPALTFYGLPFHTRFGYRIRLNSNSAIYLLQISSVSYIDERFSLPVFQKSWSGTVVNARLSVAASDKSFSKLKFIKTYLRSTMSQDRLVGLATMPKEWVFLLNIQFEEIMKEFVDKEKGNRSQFLNKIYNIVLK</sequence>
<evidence type="ECO:0000313" key="2">
    <source>
        <dbReference type="Proteomes" id="UP000499080"/>
    </source>
</evidence>
<reference evidence="1 2" key="1">
    <citation type="journal article" date="2019" name="Sci. Rep.">
        <title>Orb-weaving spider Araneus ventricosus genome elucidates the spidroin gene catalogue.</title>
        <authorList>
            <person name="Kono N."/>
            <person name="Nakamura H."/>
            <person name="Ohtoshi R."/>
            <person name="Moran D.A.P."/>
            <person name="Shinohara A."/>
            <person name="Yoshida Y."/>
            <person name="Fujiwara M."/>
            <person name="Mori M."/>
            <person name="Tomita M."/>
            <person name="Arakawa K."/>
        </authorList>
    </citation>
    <scope>NUCLEOTIDE SEQUENCE [LARGE SCALE GENOMIC DNA]</scope>
</reference>
<name>A0A4Y2QVL7_ARAVE</name>
<dbReference type="AlphaFoldDB" id="A0A4Y2QVL7"/>
<dbReference type="EMBL" id="BGPR01014954">
    <property type="protein sequence ID" value="GBN67407.1"/>
    <property type="molecule type" value="Genomic_DNA"/>
</dbReference>
<comment type="caution">
    <text evidence="1">The sequence shown here is derived from an EMBL/GenBank/DDBJ whole genome shotgun (WGS) entry which is preliminary data.</text>
</comment>
<accession>A0A4Y2QVL7</accession>
<keyword evidence="2" id="KW-1185">Reference proteome</keyword>